<dbReference type="InterPro" id="IPR014729">
    <property type="entry name" value="Rossmann-like_a/b/a_fold"/>
</dbReference>
<reference evidence="6" key="1">
    <citation type="submission" date="2014-08" db="EMBL/GenBank/DDBJ databases">
        <authorList>
            <person name="Falentin Helene"/>
        </authorList>
    </citation>
    <scope>NUCLEOTIDE SEQUENCE</scope>
</reference>
<dbReference type="Gene3D" id="3.40.50.620">
    <property type="entry name" value="HUPs"/>
    <property type="match status" value="1"/>
</dbReference>
<evidence type="ECO:0000256" key="2">
    <source>
        <dbReference type="ARBA" id="ARBA00011355"/>
    </source>
</evidence>
<evidence type="ECO:0000256" key="3">
    <source>
        <dbReference type="ARBA" id="ARBA00025649"/>
    </source>
</evidence>
<dbReference type="PANTHER" id="PTHR21294">
    <property type="entry name" value="ELECTRON TRANSFER FLAVOPROTEIN BETA-SUBUNIT"/>
    <property type="match status" value="1"/>
</dbReference>
<dbReference type="Pfam" id="PF01012">
    <property type="entry name" value="ETF"/>
    <property type="match status" value="1"/>
</dbReference>
<evidence type="ECO:0000259" key="5">
    <source>
        <dbReference type="SMART" id="SM00893"/>
    </source>
</evidence>
<comment type="subunit">
    <text evidence="2">Heterodimer of an alpha and a beta subunit.</text>
</comment>
<accession>A0A068VU64</accession>
<sequence length="251" mass="25729">MTIVVAYKYAPNPQDAEVRGDGTVDWSRAKSAVSEYDPVAVQLGRELAGDAEVVGISVGGADVASSMAKKNAMSRGLDRGLVVADDAAADWNATRTASALAALVKKVDGADLLLAGDSSVDEGAKMMSALVAGYLGWPCFQEVSALEKTDNGYRVTQDQPGGRRVVEVTGPLVVAVAADAVKPKVPGMKDILAAGKKTVEVVPVADLEVSDAAIAITASEKPAAPARKQQILSGDDAAAQLVAALRADSVL</sequence>
<comment type="cofactor">
    <cofactor evidence="1">
        <name>FAD</name>
        <dbReference type="ChEBI" id="CHEBI:57692"/>
    </cofactor>
</comment>
<name>A0A068VU64_PROFF</name>
<dbReference type="InterPro" id="IPR014730">
    <property type="entry name" value="ETF_a/b_N"/>
</dbReference>
<dbReference type="EMBL" id="LM676401">
    <property type="protein sequence ID" value="CEP26291.1"/>
    <property type="molecule type" value="Genomic_DNA"/>
</dbReference>
<dbReference type="AlphaFoldDB" id="A0A068VU64"/>
<dbReference type="GO" id="GO:0009055">
    <property type="term" value="F:electron transfer activity"/>
    <property type="evidence" value="ECO:0007669"/>
    <property type="project" value="InterPro"/>
</dbReference>
<organism evidence="6">
    <name type="scientific">Propionibacterium freudenreichii subsp. freudenreichii</name>
    <dbReference type="NCBI Taxonomy" id="66712"/>
    <lineage>
        <taxon>Bacteria</taxon>
        <taxon>Bacillati</taxon>
        <taxon>Actinomycetota</taxon>
        <taxon>Actinomycetes</taxon>
        <taxon>Propionibacteriales</taxon>
        <taxon>Propionibacteriaceae</taxon>
        <taxon>Propionibacterium</taxon>
    </lineage>
</organism>
<feature type="domain" description="Electron transfer flavoprotein alpha/beta-subunit N-terminal" evidence="5">
    <location>
        <begin position="21"/>
        <end position="211"/>
    </location>
</feature>
<evidence type="ECO:0000256" key="4">
    <source>
        <dbReference type="ARBA" id="ARBA00042002"/>
    </source>
</evidence>
<protein>
    <recommendedName>
        <fullName evidence="4">Electron transfer flavoprotein small subunit</fullName>
    </recommendedName>
</protein>
<dbReference type="PANTHER" id="PTHR21294:SF17">
    <property type="entry name" value="PROTEIN FIXA"/>
    <property type="match status" value="1"/>
</dbReference>
<evidence type="ECO:0000313" key="6">
    <source>
        <dbReference type="EMBL" id="CEP26291.1"/>
    </source>
</evidence>
<evidence type="ECO:0000256" key="1">
    <source>
        <dbReference type="ARBA" id="ARBA00001974"/>
    </source>
</evidence>
<proteinExistence type="predicted"/>
<dbReference type="SMART" id="SM00893">
    <property type="entry name" value="ETF"/>
    <property type="match status" value="1"/>
</dbReference>
<dbReference type="RefSeq" id="WP_013160175.1">
    <property type="nucleotide sequence ID" value="NZ_HG975505.1"/>
</dbReference>
<dbReference type="InterPro" id="IPR012255">
    <property type="entry name" value="ETF_b"/>
</dbReference>
<gene>
    <name evidence="6" type="primary">fixA (ydiQ)</name>
    <name evidence="6" type="ORF">PFCIRM138_06415</name>
</gene>
<comment type="function">
    <text evidence="3">The electron transfer flavoprotein serves as a specific electron acceptor for other dehydrogenases. It transfers the electrons to the main respiratory chain via ETF-ubiquinone oxidoreductase (ETF dehydrogenase).</text>
</comment>
<dbReference type="SUPFAM" id="SSF52402">
    <property type="entry name" value="Adenine nucleotide alpha hydrolases-like"/>
    <property type="match status" value="1"/>
</dbReference>